<dbReference type="OrthoDB" id="9767256at2"/>
<reference evidence="6 7" key="2">
    <citation type="journal article" date="2016" name="Environ. Microbiol. Rep.">
        <title>Metagenomic evidence for the presence of phototrophic Gemmatimonadetes bacteria in diverse environments.</title>
        <authorList>
            <person name="Zeng Y."/>
            <person name="Baumbach J."/>
            <person name="Barbosa E.G."/>
            <person name="Azevedo V."/>
            <person name="Zhang C."/>
            <person name="Koblizek M."/>
        </authorList>
    </citation>
    <scope>NUCLEOTIDE SEQUENCE [LARGE SCALE GENOMIC DNA]</scope>
    <source>
        <strain evidence="6 7">AP64</strain>
    </source>
</reference>
<dbReference type="GO" id="GO:0016491">
    <property type="term" value="F:oxidoreductase activity"/>
    <property type="evidence" value="ECO:0007669"/>
    <property type="project" value="UniProtKB-KW"/>
</dbReference>
<dbReference type="InterPro" id="IPR016164">
    <property type="entry name" value="FAD-linked_Oxase-like_C"/>
</dbReference>
<evidence type="ECO:0000259" key="5">
    <source>
        <dbReference type="PROSITE" id="PS51387"/>
    </source>
</evidence>
<dbReference type="PANTHER" id="PTHR42934">
    <property type="entry name" value="GLYCOLATE OXIDASE SUBUNIT GLCD"/>
    <property type="match status" value="1"/>
</dbReference>
<evidence type="ECO:0000256" key="2">
    <source>
        <dbReference type="ARBA" id="ARBA00022630"/>
    </source>
</evidence>
<dbReference type="Gene3D" id="3.30.70.2190">
    <property type="match status" value="1"/>
</dbReference>
<dbReference type="InterPro" id="IPR006094">
    <property type="entry name" value="Oxid_FAD_bind_N"/>
</dbReference>
<dbReference type="eggNOG" id="COG0277">
    <property type="taxonomic scope" value="Bacteria"/>
</dbReference>
<dbReference type="InterPro" id="IPR016169">
    <property type="entry name" value="FAD-bd_PCMH_sub2"/>
</dbReference>
<evidence type="ECO:0000256" key="4">
    <source>
        <dbReference type="ARBA" id="ARBA00023002"/>
    </source>
</evidence>
<dbReference type="STRING" id="1379270.GEMMAAP_03765"/>
<evidence type="ECO:0000256" key="1">
    <source>
        <dbReference type="ARBA" id="ARBA00001974"/>
    </source>
</evidence>
<dbReference type="InterPro" id="IPR016167">
    <property type="entry name" value="FAD-bd_PCMH_sub1"/>
</dbReference>
<keyword evidence="2" id="KW-0285">Flavoprotein</keyword>
<feature type="domain" description="FAD-binding PCMH-type" evidence="5">
    <location>
        <begin position="32"/>
        <end position="209"/>
    </location>
</feature>
<dbReference type="SUPFAM" id="SSF55103">
    <property type="entry name" value="FAD-linked oxidases, C-terminal domain"/>
    <property type="match status" value="1"/>
</dbReference>
<dbReference type="RefSeq" id="WP_043581093.1">
    <property type="nucleotide sequence ID" value="NZ_CP011454.1"/>
</dbReference>
<sequence length="470" mass="49171">MRETLSAIVGPKWVKSRHAELAPYDADGLPGYRATPALAVFPGTRDELIAVVRALAVTGTAWVPRGAGTGLSGGSLANDVVLIGLNRLTRIIDVDPVNRLARVEPGVVNARLSRETTRYGLQYAPDPSSQTVCTIGGNVAENAGGPHCLKYGVTLNHVLECEVVLPDGSVTRLGGAYGESEGYDLLGAFVGSEGCFGIATEVTVRLVPLPDAVHTLLADFSSVADAARAVSRIVATGIVPAALEMMDNATIRCVEASIYAAGYPVDAAAVLLCEVDGIAAGLDEDVEIIRAACMESGARGVTVATDAADRTRLWQGRKKAFGAMGRLAPALVVQDAVVPRTKLPAVLAAIDAIATAHDVRVCNVFHAGDGNLHPNIPYNATNADESARVHAAMSEIMLACIAAGGTITGEHGVGLDKLPYMESLFDAASLDSMCRVRSVFDPDRRANPGKVVPVHACREWHGTASVRRAQ</sequence>
<dbReference type="KEGG" id="gph:GEMMAAP_03765"/>
<evidence type="ECO:0000313" key="6">
    <source>
        <dbReference type="EMBL" id="AMW04193.1"/>
    </source>
</evidence>
<name>A0A143BHV5_9BACT</name>
<comment type="cofactor">
    <cofactor evidence="1">
        <name>FAD</name>
        <dbReference type="ChEBI" id="CHEBI:57692"/>
    </cofactor>
</comment>
<gene>
    <name evidence="6" type="ORF">GEMMAAP_03765</name>
</gene>
<dbReference type="PANTHER" id="PTHR42934:SF1">
    <property type="entry name" value="GLYCOLATE OXIDASE SUBUNIT GLCD"/>
    <property type="match status" value="1"/>
</dbReference>
<dbReference type="Gene3D" id="3.30.70.2740">
    <property type="match status" value="1"/>
</dbReference>
<dbReference type="Pfam" id="PF01565">
    <property type="entry name" value="FAD_binding_4"/>
    <property type="match status" value="1"/>
</dbReference>
<keyword evidence="7" id="KW-1185">Reference proteome</keyword>
<dbReference type="InterPro" id="IPR036318">
    <property type="entry name" value="FAD-bd_PCMH-like_sf"/>
</dbReference>
<evidence type="ECO:0000256" key="3">
    <source>
        <dbReference type="ARBA" id="ARBA00022827"/>
    </source>
</evidence>
<proteinExistence type="predicted"/>
<dbReference type="Gene3D" id="3.30.43.10">
    <property type="entry name" value="Uridine Diphospho-n-acetylenolpyruvylglucosamine Reductase, domain 2"/>
    <property type="match status" value="1"/>
</dbReference>
<reference evidence="6 7" key="1">
    <citation type="journal article" date="2014" name="Proc. Natl. Acad. Sci. U.S.A.">
        <title>Functional type 2 photosynthetic reaction centers found in the rare bacterial phylum Gemmatimonadetes.</title>
        <authorList>
            <person name="Zeng Y."/>
            <person name="Feng F."/>
            <person name="Medova H."/>
            <person name="Dean J."/>
            <person name="Koblizek M."/>
        </authorList>
    </citation>
    <scope>NUCLEOTIDE SEQUENCE [LARGE SCALE GENOMIC DNA]</scope>
    <source>
        <strain evidence="6 7">AP64</strain>
    </source>
</reference>
<accession>A0A143BHV5</accession>
<dbReference type="Gene3D" id="3.30.465.10">
    <property type="match status" value="1"/>
</dbReference>
<dbReference type="Proteomes" id="UP000076404">
    <property type="component" value="Chromosome"/>
</dbReference>
<keyword evidence="3" id="KW-0274">FAD</keyword>
<dbReference type="AlphaFoldDB" id="A0A143BHV5"/>
<dbReference type="PROSITE" id="PS51387">
    <property type="entry name" value="FAD_PCMH"/>
    <property type="match status" value="1"/>
</dbReference>
<dbReference type="Pfam" id="PF02913">
    <property type="entry name" value="FAD-oxidase_C"/>
    <property type="match status" value="1"/>
</dbReference>
<dbReference type="InterPro" id="IPR004113">
    <property type="entry name" value="FAD-bd_oxidored_4_C"/>
</dbReference>
<dbReference type="SUPFAM" id="SSF56176">
    <property type="entry name" value="FAD-binding/transporter-associated domain-like"/>
    <property type="match status" value="1"/>
</dbReference>
<dbReference type="Gene3D" id="1.10.45.10">
    <property type="entry name" value="Vanillyl-alcohol Oxidase, Chain A, domain 4"/>
    <property type="match status" value="1"/>
</dbReference>
<evidence type="ECO:0000313" key="7">
    <source>
        <dbReference type="Proteomes" id="UP000076404"/>
    </source>
</evidence>
<keyword evidence="4" id="KW-0560">Oxidoreductase</keyword>
<dbReference type="InterPro" id="IPR016166">
    <property type="entry name" value="FAD-bd_PCMH"/>
</dbReference>
<dbReference type="InterPro" id="IPR016171">
    <property type="entry name" value="Vanillyl_alc_oxidase_C-sub2"/>
</dbReference>
<dbReference type="GO" id="GO:0071949">
    <property type="term" value="F:FAD binding"/>
    <property type="evidence" value="ECO:0007669"/>
    <property type="project" value="InterPro"/>
</dbReference>
<organism evidence="6 7">
    <name type="scientific">Gemmatimonas phototrophica</name>
    <dbReference type="NCBI Taxonomy" id="1379270"/>
    <lineage>
        <taxon>Bacteria</taxon>
        <taxon>Pseudomonadati</taxon>
        <taxon>Gemmatimonadota</taxon>
        <taxon>Gemmatimonadia</taxon>
        <taxon>Gemmatimonadales</taxon>
        <taxon>Gemmatimonadaceae</taxon>
        <taxon>Gemmatimonas</taxon>
    </lineage>
</organism>
<dbReference type="InterPro" id="IPR051914">
    <property type="entry name" value="FAD-linked_OxidoTrans_Type4"/>
</dbReference>
<protein>
    <submittedName>
        <fullName evidence="6">Glycolate oxidase subunit GlcD</fullName>
    </submittedName>
</protein>
<dbReference type="EMBL" id="CP011454">
    <property type="protein sequence ID" value="AMW04193.1"/>
    <property type="molecule type" value="Genomic_DNA"/>
</dbReference>